<protein>
    <submittedName>
        <fullName evidence="6">Uncharacterized protein</fullName>
    </submittedName>
</protein>
<dbReference type="InterPro" id="IPR036186">
    <property type="entry name" value="Serpin_sf"/>
</dbReference>
<keyword evidence="7" id="KW-1185">Reference proteome</keyword>
<feature type="coiled-coil region" evidence="3">
    <location>
        <begin position="426"/>
        <end position="484"/>
    </location>
</feature>
<dbReference type="GO" id="GO:0005615">
    <property type="term" value="C:extracellular space"/>
    <property type="evidence" value="ECO:0007669"/>
    <property type="project" value="InterPro"/>
</dbReference>
<dbReference type="Gene3D" id="3.30.497.10">
    <property type="entry name" value="Antithrombin, subunit I, domain 2"/>
    <property type="match status" value="1"/>
</dbReference>
<name>A0A2T7NBH7_POMCA</name>
<dbReference type="PROSITE" id="PS50835">
    <property type="entry name" value="IG_LIKE"/>
    <property type="match status" value="1"/>
</dbReference>
<dbReference type="PANTHER" id="PTHR11461">
    <property type="entry name" value="SERINE PROTEASE INHIBITOR, SERPIN"/>
    <property type="match status" value="1"/>
</dbReference>
<gene>
    <name evidence="6" type="ORF">C0Q70_21066</name>
</gene>
<dbReference type="InterPro" id="IPR008983">
    <property type="entry name" value="Tumour_necrosis_fac-like_dom"/>
</dbReference>
<dbReference type="Pfam" id="PF00386">
    <property type="entry name" value="C1q"/>
    <property type="match status" value="1"/>
</dbReference>
<evidence type="ECO:0000259" key="4">
    <source>
        <dbReference type="PROSITE" id="PS50835"/>
    </source>
</evidence>
<evidence type="ECO:0000256" key="2">
    <source>
        <dbReference type="RuleBase" id="RU000411"/>
    </source>
</evidence>
<organism evidence="6 7">
    <name type="scientific">Pomacea canaliculata</name>
    <name type="common">Golden apple snail</name>
    <dbReference type="NCBI Taxonomy" id="400727"/>
    <lineage>
        <taxon>Eukaryota</taxon>
        <taxon>Metazoa</taxon>
        <taxon>Spiralia</taxon>
        <taxon>Lophotrochozoa</taxon>
        <taxon>Mollusca</taxon>
        <taxon>Gastropoda</taxon>
        <taxon>Caenogastropoda</taxon>
        <taxon>Architaenioglossa</taxon>
        <taxon>Ampullarioidea</taxon>
        <taxon>Ampullariidae</taxon>
        <taxon>Pomacea</taxon>
    </lineage>
</organism>
<dbReference type="PROSITE" id="PS50871">
    <property type="entry name" value="C1Q"/>
    <property type="match status" value="1"/>
</dbReference>
<dbReference type="InterPro" id="IPR042185">
    <property type="entry name" value="Serpin_sf_2"/>
</dbReference>
<evidence type="ECO:0000256" key="1">
    <source>
        <dbReference type="ARBA" id="ARBA00009500"/>
    </source>
</evidence>
<dbReference type="InterPro" id="IPR023796">
    <property type="entry name" value="Serpin_dom"/>
</dbReference>
<dbReference type="SUPFAM" id="SSF49842">
    <property type="entry name" value="TNF-like"/>
    <property type="match status" value="1"/>
</dbReference>
<dbReference type="PRINTS" id="PR00007">
    <property type="entry name" value="COMPLEMNTC1Q"/>
</dbReference>
<dbReference type="InterPro" id="IPR000215">
    <property type="entry name" value="Serpin_fam"/>
</dbReference>
<dbReference type="InterPro" id="IPR007110">
    <property type="entry name" value="Ig-like_dom"/>
</dbReference>
<proteinExistence type="inferred from homology"/>
<dbReference type="InterPro" id="IPR042178">
    <property type="entry name" value="Serpin_sf_1"/>
</dbReference>
<accession>A0A2T7NBH7</accession>
<keyword evidence="3" id="KW-0175">Coiled coil</keyword>
<dbReference type="EMBL" id="PZQS01000014">
    <property type="protein sequence ID" value="PVD18517.1"/>
    <property type="molecule type" value="Genomic_DNA"/>
</dbReference>
<sequence length="628" mass="71663">MLTSGSDLNITIDLANALFYDPRQLRVSDSYSQNFSQYYGETLREIQRPDPEREVNSWVNRTTRGSIPELLETGTITEETTLLLINTMFFEQHPGANNDGRRALLHKVLRSTESTVLELPYKGDRFSLFLIVPDSTQELSILEDTLSGQLLEEAVTDMPSPTRYLLTLPKFEVRVHRKLTEYLKTLGLSSLFDIHTADLLPMMQHPVPGHLWVSDLQDGADVYACLGEGVQFPWDYSVQDGEVVQDIKWYYYSGDSSRRGIAAVVEGDFFPLRTSFSDRIHHVRRQDLHYRHSPLRTVANSLWWSLFFMDPPSLVTTCRHSLVRIPLGLWAQEEQVAVYDNKTGQMHVQLSCSGYFITGHPPLYMEWTLPSGEKLLTSNHINNSFLLNLPNPVKGGNYTCRLSPQLPPMSCLPHNATLFGSSSVSVDEVRARLTLIEAEQEVLRRERVQIDRLTDDNRKLKKMVDSLQNELENNTNSLVQLRDYFKELDNPRVIFDARPSASYYYKKGQPVRLEHVITNEGNAFNETTGEFTAPFNGTYFFMITAQVTESVRLIGAQDIAALCDNTTCFCYVRATIMNQQYSLGTCQAAVHRSQGQQAWLRSEETWYLSSVYTSFTGFSLRSDVETEL</sequence>
<evidence type="ECO:0000259" key="5">
    <source>
        <dbReference type="PROSITE" id="PS50871"/>
    </source>
</evidence>
<dbReference type="SMART" id="SM00110">
    <property type="entry name" value="C1Q"/>
    <property type="match status" value="1"/>
</dbReference>
<dbReference type="GO" id="GO:0004867">
    <property type="term" value="F:serine-type endopeptidase inhibitor activity"/>
    <property type="evidence" value="ECO:0007669"/>
    <property type="project" value="InterPro"/>
</dbReference>
<dbReference type="AlphaFoldDB" id="A0A2T7NBH7"/>
<evidence type="ECO:0000256" key="3">
    <source>
        <dbReference type="SAM" id="Coils"/>
    </source>
</evidence>
<dbReference type="OrthoDB" id="6208710at2759"/>
<dbReference type="Proteomes" id="UP000245119">
    <property type="component" value="Linkage Group LG14"/>
</dbReference>
<evidence type="ECO:0000313" key="6">
    <source>
        <dbReference type="EMBL" id="PVD18517.1"/>
    </source>
</evidence>
<comment type="caution">
    <text evidence="6">The sequence shown here is derived from an EMBL/GenBank/DDBJ whole genome shotgun (WGS) entry which is preliminary data.</text>
</comment>
<feature type="domain" description="C1q" evidence="5">
    <location>
        <begin position="488"/>
        <end position="628"/>
    </location>
</feature>
<feature type="domain" description="Ig-like" evidence="4">
    <location>
        <begin position="312"/>
        <end position="410"/>
    </location>
</feature>
<dbReference type="SUPFAM" id="SSF56574">
    <property type="entry name" value="Serpins"/>
    <property type="match status" value="1"/>
</dbReference>
<comment type="similarity">
    <text evidence="1 2">Belongs to the serpin family.</text>
</comment>
<dbReference type="Pfam" id="PF00079">
    <property type="entry name" value="Serpin"/>
    <property type="match status" value="2"/>
</dbReference>
<dbReference type="PANTHER" id="PTHR11461:SF211">
    <property type="entry name" value="GH10112P-RELATED"/>
    <property type="match status" value="1"/>
</dbReference>
<dbReference type="SMART" id="SM00093">
    <property type="entry name" value="SERPIN"/>
    <property type="match status" value="1"/>
</dbReference>
<reference evidence="6 7" key="1">
    <citation type="submission" date="2018-04" db="EMBL/GenBank/DDBJ databases">
        <title>The genome of golden apple snail Pomacea canaliculata provides insight into stress tolerance and invasive adaptation.</title>
        <authorList>
            <person name="Liu C."/>
            <person name="Liu B."/>
            <person name="Ren Y."/>
            <person name="Zhang Y."/>
            <person name="Wang H."/>
            <person name="Li S."/>
            <person name="Jiang F."/>
            <person name="Yin L."/>
            <person name="Zhang G."/>
            <person name="Qian W."/>
            <person name="Fan W."/>
        </authorList>
    </citation>
    <scope>NUCLEOTIDE SEQUENCE [LARGE SCALE GENOMIC DNA]</scope>
    <source>
        <strain evidence="6">SZHN2017</strain>
        <tissue evidence="6">Muscle</tissue>
    </source>
</reference>
<evidence type="ECO:0000313" key="7">
    <source>
        <dbReference type="Proteomes" id="UP000245119"/>
    </source>
</evidence>
<dbReference type="Gene3D" id="2.60.120.40">
    <property type="match status" value="1"/>
</dbReference>
<dbReference type="InterPro" id="IPR001073">
    <property type="entry name" value="C1q_dom"/>
</dbReference>
<dbReference type="Gene3D" id="2.30.39.10">
    <property type="entry name" value="Alpha-1-antitrypsin, domain 1"/>
    <property type="match status" value="1"/>
</dbReference>